<dbReference type="Proteomes" id="UP000198211">
    <property type="component" value="Unassembled WGS sequence"/>
</dbReference>
<keyword evidence="3" id="KW-0548">Nucleotidyltransferase</keyword>
<keyword evidence="3" id="KW-0808">Transferase</keyword>
<name>A0A225WHL7_9STRA</name>
<gene>
    <name evidence="3" type="ORF">PHMEG_0009090</name>
</gene>
<proteinExistence type="predicted"/>
<comment type="caution">
    <text evidence="3">The sequence shown here is derived from an EMBL/GenBank/DDBJ whole genome shotgun (WGS) entry which is preliminary data.</text>
</comment>
<dbReference type="Pfam" id="PF07727">
    <property type="entry name" value="RVT_2"/>
    <property type="match status" value="1"/>
</dbReference>
<reference evidence="4" key="1">
    <citation type="submission" date="2017-03" db="EMBL/GenBank/DDBJ databases">
        <title>Phytopthora megakarya and P. palmivora, two closely related causual agents of cacao black pod achieved similar genome size and gene model numbers by different mechanisms.</title>
        <authorList>
            <person name="Ali S."/>
            <person name="Shao J."/>
            <person name="Larry D.J."/>
            <person name="Kronmiller B."/>
            <person name="Shen D."/>
            <person name="Strem M.D."/>
            <person name="Melnick R.L."/>
            <person name="Guiltinan M.J."/>
            <person name="Tyler B.M."/>
            <person name="Meinhardt L.W."/>
            <person name="Bailey B.A."/>
        </authorList>
    </citation>
    <scope>NUCLEOTIDE SEQUENCE [LARGE SCALE GENOMIC DNA]</scope>
    <source>
        <strain evidence="4">zdho120</strain>
    </source>
</reference>
<evidence type="ECO:0000256" key="1">
    <source>
        <dbReference type="SAM" id="MobiDB-lite"/>
    </source>
</evidence>
<keyword evidence="4" id="KW-1185">Reference proteome</keyword>
<feature type="domain" description="Reverse transcriptase Ty1/copia-type" evidence="2">
    <location>
        <begin position="106"/>
        <end position="210"/>
    </location>
</feature>
<feature type="region of interest" description="Disordered" evidence="1">
    <location>
        <begin position="26"/>
        <end position="57"/>
    </location>
</feature>
<dbReference type="AlphaFoldDB" id="A0A225WHL7"/>
<dbReference type="OrthoDB" id="183623at2759"/>
<sequence>MRYTLSFHPEPVRTRRVLEPVLLLEDGSGHNDESSVANNDDPENDDHFWPPSPKRPRFDEDSLLAEATSAMLMMHHDVSAGDGEQLVFGMDENNEWKFKTHVDNGPWMLVSRTPSARLIGYCWVFAKKRDGSGRVTRYKARLVGEGFKQNFGVTFFETYSPVANMTLIRVVVVALEYVTGPLDADTAFLNSDRKERMYMEVPYGISNNNNMMC</sequence>
<dbReference type="GO" id="GO:0003964">
    <property type="term" value="F:RNA-directed DNA polymerase activity"/>
    <property type="evidence" value="ECO:0007669"/>
    <property type="project" value="UniProtKB-KW"/>
</dbReference>
<dbReference type="STRING" id="4795.A0A225WHL7"/>
<evidence type="ECO:0000313" key="4">
    <source>
        <dbReference type="Proteomes" id="UP000198211"/>
    </source>
</evidence>
<keyword evidence="3" id="KW-0695">RNA-directed DNA polymerase</keyword>
<protein>
    <submittedName>
        <fullName evidence="3">Reverse transcriptase</fullName>
    </submittedName>
</protein>
<evidence type="ECO:0000313" key="3">
    <source>
        <dbReference type="EMBL" id="OWZ17022.1"/>
    </source>
</evidence>
<dbReference type="EMBL" id="NBNE01000826">
    <property type="protein sequence ID" value="OWZ17022.1"/>
    <property type="molecule type" value="Genomic_DNA"/>
</dbReference>
<evidence type="ECO:0000259" key="2">
    <source>
        <dbReference type="Pfam" id="PF07727"/>
    </source>
</evidence>
<dbReference type="InterPro" id="IPR013103">
    <property type="entry name" value="RVT_2"/>
</dbReference>
<accession>A0A225WHL7</accession>
<organism evidence="3 4">
    <name type="scientific">Phytophthora megakarya</name>
    <dbReference type="NCBI Taxonomy" id="4795"/>
    <lineage>
        <taxon>Eukaryota</taxon>
        <taxon>Sar</taxon>
        <taxon>Stramenopiles</taxon>
        <taxon>Oomycota</taxon>
        <taxon>Peronosporomycetes</taxon>
        <taxon>Peronosporales</taxon>
        <taxon>Peronosporaceae</taxon>
        <taxon>Phytophthora</taxon>
    </lineage>
</organism>